<keyword evidence="14" id="KW-0326">Glycosidase</keyword>
<comment type="catalytic activity">
    <reaction evidence="8">
        <text>N(4)-(alpha-D-Man-(1-&gt;2)-alpha-D-Man-(1-&gt;2)-alpha-D-Man-(1-&gt;3)-[alpha-D-Man-(1-&gt;3)-[alpha-D-Man-(1-&gt;2)-alpha-D-Man-(1-&gt;6)]-alpha-D-Man-(1-&gt;6)]-beta-D-Man-(1-&gt;4)-beta-D-GlcNAc-(1-&gt;4)-beta-D-GlcNAc)-L-asparaginyl-[protein] (N-glucan mannose isomer 8A1,2,3B1,3) + 3 H2O = N(4)-(alpha-D-Man-(1-&gt;3)-[alpha-D-Man-(1-&gt;3)-[alpha-D-Man-(1-&gt;6)]-alpha-D-Man-(1-&gt;6)]-beta-D-Man-(1-&gt;4)-beta-D-GlcNAc-(1-&gt;4)-beta-D-GlcNAc)-L-asparaginyl-[protein] (N-glucan mannose isomer 5A1,2) + 3 beta-D-mannose</text>
        <dbReference type="Rhea" id="RHEA:56028"/>
        <dbReference type="Rhea" id="RHEA-COMP:14358"/>
        <dbReference type="Rhea" id="RHEA-COMP:14367"/>
        <dbReference type="ChEBI" id="CHEBI:15377"/>
        <dbReference type="ChEBI" id="CHEBI:28563"/>
        <dbReference type="ChEBI" id="CHEBI:59087"/>
        <dbReference type="ChEBI" id="CHEBI:60628"/>
        <dbReference type="EC" id="3.2.1.113"/>
    </reaction>
</comment>
<evidence type="ECO:0000256" key="4">
    <source>
        <dbReference type="ARBA" id="ARBA00022723"/>
    </source>
</evidence>
<dbReference type="Gene3D" id="1.50.10.10">
    <property type="match status" value="2"/>
</dbReference>
<evidence type="ECO:0000313" key="15">
    <source>
        <dbReference type="EMBL" id="SAL97584.1"/>
    </source>
</evidence>
<organism evidence="15">
    <name type="scientific">Absidia glauca</name>
    <name type="common">Pin mould</name>
    <dbReference type="NCBI Taxonomy" id="4829"/>
    <lineage>
        <taxon>Eukaryota</taxon>
        <taxon>Fungi</taxon>
        <taxon>Fungi incertae sedis</taxon>
        <taxon>Mucoromycota</taxon>
        <taxon>Mucoromycotina</taxon>
        <taxon>Mucoromycetes</taxon>
        <taxon>Mucorales</taxon>
        <taxon>Cunninghamellaceae</taxon>
        <taxon>Absidia</taxon>
    </lineage>
</organism>
<evidence type="ECO:0000256" key="14">
    <source>
        <dbReference type="RuleBase" id="RU361193"/>
    </source>
</evidence>
<feature type="binding site" evidence="11">
    <location>
        <position position="783"/>
    </location>
    <ligand>
        <name>Ca(2+)</name>
        <dbReference type="ChEBI" id="CHEBI:29108"/>
    </ligand>
</feature>
<dbReference type="SUPFAM" id="SSF48225">
    <property type="entry name" value="Seven-hairpin glycosidases"/>
    <property type="match status" value="1"/>
</dbReference>
<evidence type="ECO:0000256" key="5">
    <source>
        <dbReference type="ARBA" id="ARBA00022801"/>
    </source>
</evidence>
<comment type="similarity">
    <text evidence="3 14">Belongs to the glycosyl hydrolase 47 family.</text>
</comment>
<evidence type="ECO:0000256" key="12">
    <source>
        <dbReference type="PIRSR" id="PIRSR601382-3"/>
    </source>
</evidence>
<dbReference type="GO" id="GO:0005975">
    <property type="term" value="P:carbohydrate metabolic process"/>
    <property type="evidence" value="ECO:0007669"/>
    <property type="project" value="InterPro"/>
</dbReference>
<dbReference type="OrthoDB" id="8118055at2759"/>
<dbReference type="SUPFAM" id="SSF50978">
    <property type="entry name" value="WD40 repeat-like"/>
    <property type="match status" value="1"/>
</dbReference>
<dbReference type="InterPro" id="IPR036026">
    <property type="entry name" value="Seven-hairpin_glycosidases"/>
</dbReference>
<gene>
    <name evidence="15" type="primary">ABSGL_03082.1 scaffold 4127</name>
</gene>
<evidence type="ECO:0000256" key="8">
    <source>
        <dbReference type="ARBA" id="ARBA00047669"/>
    </source>
</evidence>
<dbReference type="InterPro" id="IPR015943">
    <property type="entry name" value="WD40/YVTN_repeat-like_dom_sf"/>
</dbReference>
<keyword evidence="6 11" id="KW-0106">Calcium</keyword>
<evidence type="ECO:0000256" key="6">
    <source>
        <dbReference type="ARBA" id="ARBA00022837"/>
    </source>
</evidence>
<dbReference type="InParanoid" id="A0A163J7A3"/>
<dbReference type="STRING" id="4829.A0A163J7A3"/>
<evidence type="ECO:0000256" key="11">
    <source>
        <dbReference type="PIRSR" id="PIRSR601382-2"/>
    </source>
</evidence>
<dbReference type="GO" id="GO:0016020">
    <property type="term" value="C:membrane"/>
    <property type="evidence" value="ECO:0007669"/>
    <property type="project" value="InterPro"/>
</dbReference>
<dbReference type="Gene3D" id="2.130.10.10">
    <property type="entry name" value="YVTN repeat-like/Quinoprotein amine dehydrogenase"/>
    <property type="match status" value="1"/>
</dbReference>
<dbReference type="EC" id="3.2.1.-" evidence="14"/>
<name>A0A163J7A3_ABSGL</name>
<dbReference type="PANTHER" id="PTHR11742:SF55">
    <property type="entry name" value="ENDOPLASMIC RETICULUM MANNOSYL-OLIGOSACCHARIDE 1,2-ALPHA-MANNOSIDASE"/>
    <property type="match status" value="1"/>
</dbReference>
<feature type="disulfide bond" evidence="12">
    <location>
        <begin position="610"/>
        <end position="640"/>
    </location>
</feature>
<accession>A0A163J7A3</accession>
<evidence type="ECO:0000256" key="10">
    <source>
        <dbReference type="PIRSR" id="PIRSR601382-1"/>
    </source>
</evidence>
<comment type="cofactor">
    <cofactor evidence="1 11">
        <name>Ca(2+)</name>
        <dbReference type="ChEBI" id="CHEBI:29108"/>
    </cofactor>
</comment>
<dbReference type="GO" id="GO:0005783">
    <property type="term" value="C:endoplasmic reticulum"/>
    <property type="evidence" value="ECO:0007669"/>
    <property type="project" value="TreeGrafter"/>
</dbReference>
<dbReference type="Pfam" id="PF00400">
    <property type="entry name" value="WD40"/>
    <property type="match status" value="1"/>
</dbReference>
<feature type="repeat" description="WD" evidence="13">
    <location>
        <begin position="287"/>
        <end position="322"/>
    </location>
</feature>
<comment type="pathway">
    <text evidence="2">Protein modification; protein glycosylation.</text>
</comment>
<evidence type="ECO:0000256" key="13">
    <source>
        <dbReference type="PROSITE-ProRule" id="PRU00221"/>
    </source>
</evidence>
<evidence type="ECO:0000256" key="7">
    <source>
        <dbReference type="ARBA" id="ARBA00023157"/>
    </source>
</evidence>
<dbReference type="PROSITE" id="PS50082">
    <property type="entry name" value="WD_REPEATS_2"/>
    <property type="match status" value="1"/>
</dbReference>
<dbReference type="GO" id="GO:0005509">
    <property type="term" value="F:calcium ion binding"/>
    <property type="evidence" value="ECO:0007669"/>
    <property type="project" value="InterPro"/>
</dbReference>
<dbReference type="AlphaFoldDB" id="A0A163J7A3"/>
<proteinExistence type="inferred from homology"/>
<keyword evidence="13" id="KW-0853">WD repeat</keyword>
<evidence type="ECO:0000256" key="2">
    <source>
        <dbReference type="ARBA" id="ARBA00004922"/>
    </source>
</evidence>
<dbReference type="PANTHER" id="PTHR11742">
    <property type="entry name" value="MANNOSYL-OLIGOSACCHARIDE ALPHA-1,2-MANNOSIDASE-RELATED"/>
    <property type="match status" value="1"/>
</dbReference>
<feature type="active site" description="Proton donor" evidence="10">
    <location>
        <position position="654"/>
    </location>
</feature>
<keyword evidence="16" id="KW-1185">Reference proteome</keyword>
<dbReference type="Pfam" id="PF01532">
    <property type="entry name" value="Glyco_hydro_47"/>
    <property type="match status" value="1"/>
</dbReference>
<dbReference type="InterPro" id="IPR001382">
    <property type="entry name" value="Glyco_hydro_47"/>
</dbReference>
<comment type="catalytic activity">
    <reaction evidence="9">
        <text>N(4)-(alpha-D-Man-(1-&gt;2)-alpha-D-Man-(1-&gt;2)-alpha-D-Man-(1-&gt;3)-[alpha-D-Man-(1-&gt;2)-alpha-D-Man-(1-&gt;3)-[alpha-D-Man-(1-&gt;2)-alpha-D-Man-(1-&gt;6)]-alpha-D-Man-(1-&gt;6)]-beta-D-Man-(1-&gt;4)-beta-D-GlcNAc-(1-&gt;4)-beta-D-GlcNAc)-L-asparaginyl-[protein] (N-glucan mannose isomer 9A1,2,3B1,2,3) + 4 H2O = N(4)-(alpha-D-Man-(1-&gt;3)-[alpha-D-Man-(1-&gt;3)-[alpha-D-Man-(1-&gt;6)]-alpha-D-Man-(1-&gt;6)]-beta-D-Man-(1-&gt;4)-beta-D-GlcNAc-(1-&gt;4)-beta-D-GlcNAc)-L-asparaginyl-[protein] (N-glucan mannose isomer 5A1,2) + 4 beta-D-mannose</text>
        <dbReference type="Rhea" id="RHEA:56008"/>
        <dbReference type="Rhea" id="RHEA-COMP:14356"/>
        <dbReference type="Rhea" id="RHEA-COMP:14367"/>
        <dbReference type="ChEBI" id="CHEBI:15377"/>
        <dbReference type="ChEBI" id="CHEBI:28563"/>
        <dbReference type="ChEBI" id="CHEBI:59087"/>
        <dbReference type="ChEBI" id="CHEBI:139493"/>
        <dbReference type="EC" id="3.2.1.113"/>
    </reaction>
</comment>
<sequence>MDTSVAYENTYDDLVAYMTRPRFDSSPFYDQMFSVYPQNAYDQGIIWSQQRMTREEYRTRRLMEYDSYLSLKKDRGDLTVEDSIKNQKVKRVQKYHHFYDFKFTKLNESCCIGHFQLRNLLSATSKNTVHYIKGNTVRQWSPQRRTSTEILDLDTTHPTHYRALKISSMASKDNLVFVGGFLGDYVLKRLDCGLTHGGLISDQSTGIVNHADIVTGRNGACMVLVSDNDMKTRLLDVTTLNVEQSFTFPFPVNCSALSCDKRMMCVVGDSTETHLVDVSSGKVIKVIDEHHDYSFTCCYSPDGMTLATGNQDKTTRIYDVRNLSQSLHVLGANVGAIRSLHYSNDGKWLAMAESIDFVHLFDTSTDYEACQVIDFFGDIAGVAFTPDTQGLMIANSDDSVGNGWGVTIVDSLDTLYIMGLMDEFKEAREFVAAIDWGSTNDNVHVFETTIRYVGGLLSAYELSHDYMFAAKAADLVERLLPAFTESPTGIPYQYVDFKTGHAVKSNWVEGASSLAELGAIQIEFSRLSQITGDWKYHTIGQRVYDSLLNNTTSYEGLYPHLINPDTGKAVGDFLTWGGGADSFYEYIIKQYIFSNSKDTQKKQMMIDAACFAPSVLLLSAYWIDELADVEADAKRLLKGCYSAWASTRTGIAPEVFGWISKGGSTIGDMTDHRQLLAKQFGVFDFESSYVLRPETLESVFYFYQFDQNKNYQDIAWEIFNALHTYCRAHSGFSGVDNVESFTPKWDDRQESYLFAETFKYLYLMFDEPSQPARFPLDQWVFNTEGHPLRIIDIKPMTRFVPPPTPGLLRAAATTSSSDEGDVWSWLEKTFDATADAMNRMFTF</sequence>
<evidence type="ECO:0000256" key="1">
    <source>
        <dbReference type="ARBA" id="ARBA00001913"/>
    </source>
</evidence>
<dbReference type="EMBL" id="LT551814">
    <property type="protein sequence ID" value="SAL97584.1"/>
    <property type="molecule type" value="Genomic_DNA"/>
</dbReference>
<protein>
    <recommendedName>
        <fullName evidence="14">alpha-1,2-Mannosidase</fullName>
        <ecNumber evidence="14">3.2.1.-</ecNumber>
    </recommendedName>
</protein>
<keyword evidence="5 14" id="KW-0378">Hydrolase</keyword>
<dbReference type="GO" id="GO:0036503">
    <property type="term" value="P:ERAD pathway"/>
    <property type="evidence" value="ECO:0007669"/>
    <property type="project" value="UniProtKB-ARBA"/>
</dbReference>
<evidence type="ECO:0000256" key="3">
    <source>
        <dbReference type="ARBA" id="ARBA00007658"/>
    </source>
</evidence>
<dbReference type="InterPro" id="IPR012341">
    <property type="entry name" value="6hp_glycosidase-like_sf"/>
</dbReference>
<dbReference type="InterPro" id="IPR036322">
    <property type="entry name" value="WD40_repeat_dom_sf"/>
</dbReference>
<feature type="active site" evidence="10">
    <location>
        <position position="694"/>
    </location>
</feature>
<dbReference type="InterPro" id="IPR001680">
    <property type="entry name" value="WD40_rpt"/>
</dbReference>
<dbReference type="PRINTS" id="PR00747">
    <property type="entry name" value="GLYHDRLASE47"/>
</dbReference>
<evidence type="ECO:0000256" key="9">
    <source>
        <dbReference type="ARBA" id="ARBA00048605"/>
    </source>
</evidence>
<feature type="active site" description="Proton donor" evidence="10">
    <location>
        <position position="447"/>
    </location>
</feature>
<keyword evidence="4 11" id="KW-0479">Metal-binding</keyword>
<evidence type="ECO:0000313" key="16">
    <source>
        <dbReference type="Proteomes" id="UP000078561"/>
    </source>
</evidence>
<dbReference type="GO" id="GO:0004571">
    <property type="term" value="F:mannosyl-oligosaccharide 1,2-alpha-mannosidase activity"/>
    <property type="evidence" value="ECO:0007669"/>
    <property type="project" value="UniProtKB-EC"/>
</dbReference>
<dbReference type="SMART" id="SM00320">
    <property type="entry name" value="WD40"/>
    <property type="match status" value="3"/>
</dbReference>
<feature type="active site" evidence="10">
    <location>
        <position position="581"/>
    </location>
</feature>
<keyword evidence="7 12" id="KW-1015">Disulfide bond</keyword>
<dbReference type="Proteomes" id="UP000078561">
    <property type="component" value="Unassembled WGS sequence"/>
</dbReference>
<dbReference type="InterPro" id="IPR050749">
    <property type="entry name" value="Glycosyl_Hydrolase_47"/>
</dbReference>
<reference evidence="15" key="1">
    <citation type="submission" date="2016-04" db="EMBL/GenBank/DDBJ databases">
        <authorList>
            <person name="Evans L.H."/>
            <person name="Alamgir A."/>
            <person name="Owens N."/>
            <person name="Weber N.D."/>
            <person name="Virtaneva K."/>
            <person name="Barbian K."/>
            <person name="Babar A."/>
            <person name="Rosenke K."/>
        </authorList>
    </citation>
    <scope>NUCLEOTIDE SEQUENCE [LARGE SCALE GENOMIC DNA]</scope>
    <source>
        <strain evidence="15">CBS 101.48</strain>
    </source>
</reference>